<dbReference type="EMBL" id="NDHI03003467">
    <property type="protein sequence ID" value="PNJ41367.1"/>
    <property type="molecule type" value="Genomic_DNA"/>
</dbReference>
<sequence>MAALVEPLGLERDVSRAVELLERLQRSGELPPQKLQALQRVLQSRFCSAIREVYEQLYDTLDITGSAEIRAHATAKMLLPLAAVRRLRSPSRPGFPLFKKIQKQTNKQKNKQKISRAWWWVPVIPAGLQMRLRQENRLNPGGQGCSEPRSCHCTPAWATE</sequence>
<name>A0A2J8U7X7_PONAB</name>
<dbReference type="PANTHER" id="PTHR14063">
    <property type="entry name" value="PROTEIN LIN-7 HOMOLOG"/>
    <property type="match status" value="1"/>
</dbReference>
<evidence type="ECO:0000313" key="2">
    <source>
        <dbReference type="EMBL" id="PNJ41367.1"/>
    </source>
</evidence>
<evidence type="ECO:0000259" key="1">
    <source>
        <dbReference type="PROSITE" id="PS51022"/>
    </source>
</evidence>
<organism evidence="2">
    <name type="scientific">Pongo abelii</name>
    <name type="common">Sumatran orangutan</name>
    <name type="synonym">Pongo pygmaeus abelii</name>
    <dbReference type="NCBI Taxonomy" id="9601"/>
    <lineage>
        <taxon>Eukaryota</taxon>
        <taxon>Metazoa</taxon>
        <taxon>Chordata</taxon>
        <taxon>Craniata</taxon>
        <taxon>Vertebrata</taxon>
        <taxon>Euteleostomi</taxon>
        <taxon>Mammalia</taxon>
        <taxon>Eutheria</taxon>
        <taxon>Euarchontoglires</taxon>
        <taxon>Primates</taxon>
        <taxon>Haplorrhini</taxon>
        <taxon>Catarrhini</taxon>
        <taxon>Hominidae</taxon>
        <taxon>Pongo</taxon>
    </lineage>
</organism>
<dbReference type="InterPro" id="IPR004172">
    <property type="entry name" value="L27_dom"/>
</dbReference>
<dbReference type="SUPFAM" id="SSF101288">
    <property type="entry name" value="L27 domain"/>
    <property type="match status" value="1"/>
</dbReference>
<dbReference type="PROSITE" id="PS51022">
    <property type="entry name" value="L27"/>
    <property type="match status" value="1"/>
</dbReference>
<dbReference type="Gene3D" id="1.10.287.650">
    <property type="entry name" value="L27 domain"/>
    <property type="match status" value="1"/>
</dbReference>
<proteinExistence type="predicted"/>
<dbReference type="InterPro" id="IPR036892">
    <property type="entry name" value="L27_dom_sf"/>
</dbReference>
<accession>A0A2J8U7X7</accession>
<dbReference type="AlphaFoldDB" id="A0A2J8U7X7"/>
<reference evidence="2" key="1">
    <citation type="submission" date="2017-12" db="EMBL/GenBank/DDBJ databases">
        <title>High-resolution comparative analysis of great ape genomes.</title>
        <authorList>
            <person name="Pollen A."/>
            <person name="Hastie A."/>
            <person name="Hormozdiari F."/>
            <person name="Dougherty M."/>
            <person name="Liu R."/>
            <person name="Chaisson M."/>
            <person name="Hoppe E."/>
            <person name="Hill C."/>
            <person name="Pang A."/>
            <person name="Hillier L."/>
            <person name="Baker C."/>
            <person name="Armstrong J."/>
            <person name="Shendure J."/>
            <person name="Paten B."/>
            <person name="Wilson R."/>
            <person name="Chao H."/>
            <person name="Schneider V."/>
            <person name="Ventura M."/>
            <person name="Kronenberg Z."/>
            <person name="Murali S."/>
            <person name="Gordon D."/>
            <person name="Cantsilieris S."/>
            <person name="Munson K."/>
            <person name="Nelson B."/>
            <person name="Raja A."/>
            <person name="Underwood J."/>
            <person name="Diekhans M."/>
            <person name="Fiddes I."/>
            <person name="Haussler D."/>
            <person name="Eichler E."/>
        </authorList>
    </citation>
    <scope>NUCLEOTIDE SEQUENCE [LARGE SCALE GENOMIC DNA]</scope>
    <source>
        <strain evidence="2">Susie</strain>
    </source>
</reference>
<gene>
    <name evidence="2" type="ORF">CR201_G0029611</name>
</gene>
<protein>
    <submittedName>
        <fullName evidence="2">LIN7B isoform 3</fullName>
    </submittedName>
</protein>
<dbReference type="InterPro" id="IPR051109">
    <property type="entry name" value="MAM_complex_regulator"/>
</dbReference>
<dbReference type="SMART" id="SM00569">
    <property type="entry name" value="L27"/>
    <property type="match status" value="1"/>
</dbReference>
<comment type="caution">
    <text evidence="2">The sequence shown here is derived from an EMBL/GenBank/DDBJ whole genome shotgun (WGS) entry which is preliminary data.</text>
</comment>
<dbReference type="InterPro" id="IPR014775">
    <property type="entry name" value="L27_C"/>
</dbReference>
<dbReference type="Pfam" id="PF02828">
    <property type="entry name" value="L27"/>
    <property type="match status" value="1"/>
</dbReference>
<feature type="domain" description="L27" evidence="1">
    <location>
        <begin position="10"/>
        <end position="65"/>
    </location>
</feature>